<accession>A0A1Q8W0Y4</accession>
<dbReference type="EMBL" id="MSKM01000010">
    <property type="protein sequence ID" value="OLO54695.1"/>
    <property type="molecule type" value="Genomic_DNA"/>
</dbReference>
<organism evidence="1 2">
    <name type="scientific">Actinomyces oris</name>
    <dbReference type="NCBI Taxonomy" id="544580"/>
    <lineage>
        <taxon>Bacteria</taxon>
        <taxon>Bacillati</taxon>
        <taxon>Actinomycetota</taxon>
        <taxon>Actinomycetes</taxon>
        <taxon>Actinomycetales</taxon>
        <taxon>Actinomycetaceae</taxon>
        <taxon>Actinomyces</taxon>
    </lineage>
</organism>
<comment type="caution">
    <text evidence="1">The sequence shown here is derived from an EMBL/GenBank/DDBJ whole genome shotgun (WGS) entry which is preliminary data.</text>
</comment>
<reference evidence="1 2" key="1">
    <citation type="submission" date="2016-12" db="EMBL/GenBank/DDBJ databases">
        <title>Genomic comparison of strains in the 'Actinomyces naeslundii' group.</title>
        <authorList>
            <person name="Mughal S.R."/>
            <person name="Do T."/>
            <person name="Gilbert S.C."/>
            <person name="Witherden E.A."/>
            <person name="Didelot X."/>
            <person name="Beighton D."/>
        </authorList>
    </citation>
    <scope>NUCLEOTIDE SEQUENCE [LARGE SCALE GENOMIC DNA]</scope>
    <source>
        <strain evidence="1 2">MMRCO6-1</strain>
    </source>
</reference>
<dbReference type="RefSeq" id="WP_070659154.1">
    <property type="nucleotide sequence ID" value="NZ_MSKM01000010.1"/>
</dbReference>
<name>A0A1Q8W0Y4_9ACTO</name>
<evidence type="ECO:0000313" key="2">
    <source>
        <dbReference type="Proteomes" id="UP000185772"/>
    </source>
</evidence>
<sequence length="195" mass="19551">MAGALVGATSGSVGLVDDGPGPHGVGASVFTPMSLALVAAGLGLAARTALGCGAQMLEWGLVVAGVGVGLAQSFGIATAMDTVPAEAEGSGVALLAAEEEDWLESLAVRVELVASTPELEQALWAQSSVWTTALAEQLPTEALSARVQARALAGACLEGLLAWRDRPAFPDTDSLVGVIQEALNAIRVPTSIPAP</sequence>
<dbReference type="Gene3D" id="1.10.357.10">
    <property type="entry name" value="Tetracycline Repressor, domain 2"/>
    <property type="match status" value="1"/>
</dbReference>
<protein>
    <submittedName>
        <fullName evidence="1">Uncharacterized protein</fullName>
    </submittedName>
</protein>
<dbReference type="AlphaFoldDB" id="A0A1Q8W0Y4"/>
<gene>
    <name evidence="1" type="ORF">BKH27_03635</name>
</gene>
<dbReference type="Proteomes" id="UP000185772">
    <property type="component" value="Unassembled WGS sequence"/>
</dbReference>
<proteinExistence type="predicted"/>
<evidence type="ECO:0000313" key="1">
    <source>
        <dbReference type="EMBL" id="OLO54695.1"/>
    </source>
</evidence>